<protein>
    <recommendedName>
        <fullName evidence="3">PCI domain-containing protein</fullName>
    </recommendedName>
</protein>
<dbReference type="AlphaFoldDB" id="G3BCW0"/>
<feature type="non-terminal residue" evidence="1">
    <location>
        <position position="186"/>
    </location>
</feature>
<reference evidence="1 2" key="1">
    <citation type="journal article" date="2011" name="Proc. Natl. Acad. Sci. U.S.A.">
        <title>Comparative genomics of xylose-fermenting fungi for enhanced biofuel production.</title>
        <authorList>
            <person name="Wohlbach D.J."/>
            <person name="Kuo A."/>
            <person name="Sato T.K."/>
            <person name="Potts K.M."/>
            <person name="Salamov A.A."/>
            <person name="LaButti K.M."/>
            <person name="Sun H."/>
            <person name="Clum A."/>
            <person name="Pangilinan J.L."/>
            <person name="Lindquist E.A."/>
            <person name="Lucas S."/>
            <person name="Lapidus A."/>
            <person name="Jin M."/>
            <person name="Gunawan C."/>
            <person name="Balan V."/>
            <person name="Dale B.E."/>
            <person name="Jeffries T.W."/>
            <person name="Zinkel R."/>
            <person name="Barry K.W."/>
            <person name="Grigoriev I.V."/>
            <person name="Gasch A.P."/>
        </authorList>
    </citation>
    <scope>NUCLEOTIDE SEQUENCE [LARGE SCALE GENOMIC DNA]</scope>
    <source>
        <strain evidence="2">ATCC 10573 / BCRC 21748 / CBS 615 / JCM 9827 / NBRC 10315 / NRRL Y-1498 / VKM Y-70</strain>
    </source>
</reference>
<gene>
    <name evidence="1" type="ORF">CANTEDRAFT_116273</name>
</gene>
<organism evidence="2">
    <name type="scientific">Candida tenuis (strain ATCC 10573 / BCRC 21748 / CBS 615 / JCM 9827 / NBRC 10315 / NRRL Y-1498 / VKM Y-70)</name>
    <name type="common">Yeast</name>
    <name type="synonym">Yamadazyma tenuis</name>
    <dbReference type="NCBI Taxonomy" id="590646"/>
    <lineage>
        <taxon>Eukaryota</taxon>
        <taxon>Fungi</taxon>
        <taxon>Dikarya</taxon>
        <taxon>Ascomycota</taxon>
        <taxon>Saccharomycotina</taxon>
        <taxon>Pichiomycetes</taxon>
        <taxon>Debaryomycetaceae</taxon>
        <taxon>Yamadazyma</taxon>
    </lineage>
</organism>
<dbReference type="Proteomes" id="UP000000707">
    <property type="component" value="Unassembled WGS sequence"/>
</dbReference>
<dbReference type="Gene3D" id="1.25.40.570">
    <property type="match status" value="1"/>
</dbReference>
<evidence type="ECO:0008006" key="3">
    <source>
        <dbReference type="Google" id="ProtNLM"/>
    </source>
</evidence>
<sequence length="186" mass="21496">MTIASPVTHPRIMGVIKECGGKLEFFKGHYEVSRANFYDSFKNFDECGANEKDQSFKYLILLSVITENQFNPFESQETQHYVQQSDFQKLLVMIECFSELDLNTYKDCLKELGDDEFFSDEIFIQSAQIIRELIVDKILLNFFKSYSLITFKFIQDSLRISESQLQDKLLALGCSGKLGSVKVNFI</sequence>
<evidence type="ECO:0000313" key="2">
    <source>
        <dbReference type="Proteomes" id="UP000000707"/>
    </source>
</evidence>
<proteinExistence type="predicted"/>
<dbReference type="InterPro" id="IPR050871">
    <property type="entry name" value="26S_Proteasome/COP9_Components"/>
</dbReference>
<accession>G3BCW0</accession>
<keyword evidence="2" id="KW-1185">Reference proteome</keyword>
<evidence type="ECO:0000313" key="1">
    <source>
        <dbReference type="EMBL" id="EGV61056.1"/>
    </source>
</evidence>
<dbReference type="PANTHER" id="PTHR10678">
    <property type="entry name" value="26S PROTEASOME NON-ATPASE REGULATORY SUBUNIT 11/COP9 SIGNALOSOME COMPLEX SUBUNIT 2"/>
    <property type="match status" value="1"/>
</dbReference>
<dbReference type="OrthoDB" id="194139at2759"/>
<dbReference type="EMBL" id="GL996528">
    <property type="protein sequence ID" value="EGV61056.1"/>
    <property type="molecule type" value="Genomic_DNA"/>
</dbReference>
<name>G3BCW0_CANTC</name>
<dbReference type="HOGENOM" id="CLU_1457762_0_0_1"/>